<organism evidence="1 2">
    <name type="scientific">candidate division WWE3 bacterium CG08_land_8_20_14_0_20_41_15</name>
    <dbReference type="NCBI Taxonomy" id="1975086"/>
    <lineage>
        <taxon>Bacteria</taxon>
        <taxon>Katanobacteria</taxon>
    </lineage>
</organism>
<reference evidence="2" key="1">
    <citation type="submission" date="2017-09" db="EMBL/GenBank/DDBJ databases">
        <title>Depth-based differentiation of microbial function through sediment-hosted aquifers and enrichment of novel symbionts in the deep terrestrial subsurface.</title>
        <authorList>
            <person name="Probst A.J."/>
            <person name="Ladd B."/>
            <person name="Jarett J.K."/>
            <person name="Geller-Mcgrath D.E."/>
            <person name="Sieber C.M.K."/>
            <person name="Emerson J.B."/>
            <person name="Anantharaman K."/>
            <person name="Thomas B.C."/>
            <person name="Malmstrom R."/>
            <person name="Stieglmeier M."/>
            <person name="Klingl A."/>
            <person name="Woyke T."/>
            <person name="Ryan C.M."/>
            <person name="Banfield J.F."/>
        </authorList>
    </citation>
    <scope>NUCLEOTIDE SEQUENCE [LARGE SCALE GENOMIC DNA]</scope>
</reference>
<dbReference type="Proteomes" id="UP000231098">
    <property type="component" value="Unassembled WGS sequence"/>
</dbReference>
<sequence length="68" mass="8119">MERLRAGIVQGELWVKTKPKMEVQILLPAQGWARIDEQFLRTQRMQEGQLDDLVPILSIFFALWEFRF</sequence>
<accession>A0A2H0XAM5</accession>
<name>A0A2H0XAM5_UNCKA</name>
<dbReference type="EMBL" id="PEYV01000005">
    <property type="protein sequence ID" value="PIS21895.1"/>
    <property type="molecule type" value="Genomic_DNA"/>
</dbReference>
<gene>
    <name evidence="1" type="ORF">COT51_00285</name>
</gene>
<comment type="caution">
    <text evidence="1">The sequence shown here is derived from an EMBL/GenBank/DDBJ whole genome shotgun (WGS) entry which is preliminary data.</text>
</comment>
<evidence type="ECO:0000313" key="2">
    <source>
        <dbReference type="Proteomes" id="UP000231098"/>
    </source>
</evidence>
<protein>
    <submittedName>
        <fullName evidence="1">Uncharacterized protein</fullName>
    </submittedName>
</protein>
<evidence type="ECO:0000313" key="1">
    <source>
        <dbReference type="EMBL" id="PIS21895.1"/>
    </source>
</evidence>
<proteinExistence type="predicted"/>
<dbReference type="AlphaFoldDB" id="A0A2H0XAM5"/>